<dbReference type="EMBL" id="JAACJP010000049">
    <property type="protein sequence ID" value="KAF5371001.1"/>
    <property type="molecule type" value="Genomic_DNA"/>
</dbReference>
<evidence type="ECO:0000256" key="5">
    <source>
        <dbReference type="ARBA" id="ARBA00022692"/>
    </source>
</evidence>
<dbReference type="OrthoDB" id="18170at2759"/>
<name>A0A8H5LVN4_9AGAR</name>
<comment type="similarity">
    <text evidence="3">Belongs to the UbiA prenyltransferase family.</text>
</comment>
<protein>
    <submittedName>
        <fullName evidence="9">Uncharacterized protein</fullName>
    </submittedName>
</protein>
<feature type="transmembrane region" description="Helical" evidence="8">
    <location>
        <begin position="311"/>
        <end position="335"/>
    </location>
</feature>
<dbReference type="AlphaFoldDB" id="A0A8H5LVN4"/>
<feature type="transmembrane region" description="Helical" evidence="8">
    <location>
        <begin position="271"/>
        <end position="290"/>
    </location>
</feature>
<accession>A0A8H5LVN4</accession>
<dbReference type="Proteomes" id="UP000565441">
    <property type="component" value="Unassembled WGS sequence"/>
</dbReference>
<comment type="subcellular location">
    <subcellularLocation>
        <location evidence="2">Membrane</location>
        <topology evidence="2">Multi-pass membrane protein</topology>
    </subcellularLocation>
</comment>
<dbReference type="InterPro" id="IPR039653">
    <property type="entry name" value="Prenyltransferase"/>
</dbReference>
<feature type="transmembrane region" description="Helical" evidence="8">
    <location>
        <begin position="199"/>
        <end position="215"/>
    </location>
</feature>
<keyword evidence="10" id="KW-1185">Reference proteome</keyword>
<dbReference type="PANTHER" id="PTHR11048">
    <property type="entry name" value="PRENYLTRANSFERASES"/>
    <property type="match status" value="1"/>
</dbReference>
<dbReference type="GO" id="GO:0016765">
    <property type="term" value="F:transferase activity, transferring alkyl or aryl (other than methyl) groups"/>
    <property type="evidence" value="ECO:0007669"/>
    <property type="project" value="InterPro"/>
</dbReference>
<dbReference type="Gene3D" id="1.20.120.1780">
    <property type="entry name" value="UbiA prenyltransferase"/>
    <property type="match status" value="1"/>
</dbReference>
<sequence length="405" mass="45114">MPKDKRYYGKKRSVRGGEGLMVVADPLSYDLHDLETPSTISRSHIKGHLQSTIIQYSPMAQLSHQKAHLPTHSERLFGLLSLPGKEEIQACWELCRLHNNIGFWVVWLPAGIRRVSLPSGGFRADDSIAAWSIAMYYHANPTVPGLVCLHTAGLFVPLCFGIKSLIMTIDDLLDYDVDALVERTKNRALPRGAISLDRAWMFFALQVLLGVYLALTVLKPTTMYISMIAWPVYIIYPTLKRWMDFAPIPLGFMFAMGIFMGWSQLSPDNNVPWHILVPVYLSCVFWTVAYETVYQHQDKVDDVKVGLRSMALFCAEYTIPVCTASAVCFLLLLAYGGAMNGHGAAFYVSVLVAAGMLLSRMVKTNVDVPEDCKNLFLGTPRIGQVILAGLVVDGVARRWVEGVPL</sequence>
<evidence type="ECO:0000256" key="7">
    <source>
        <dbReference type="ARBA" id="ARBA00023136"/>
    </source>
</evidence>
<evidence type="ECO:0000313" key="10">
    <source>
        <dbReference type="Proteomes" id="UP000565441"/>
    </source>
</evidence>
<organism evidence="9 10">
    <name type="scientific">Tricholomella constricta</name>
    <dbReference type="NCBI Taxonomy" id="117010"/>
    <lineage>
        <taxon>Eukaryota</taxon>
        <taxon>Fungi</taxon>
        <taxon>Dikarya</taxon>
        <taxon>Basidiomycota</taxon>
        <taxon>Agaricomycotina</taxon>
        <taxon>Agaricomycetes</taxon>
        <taxon>Agaricomycetidae</taxon>
        <taxon>Agaricales</taxon>
        <taxon>Tricholomatineae</taxon>
        <taxon>Lyophyllaceae</taxon>
        <taxon>Tricholomella</taxon>
    </lineage>
</organism>
<proteinExistence type="inferred from homology"/>
<keyword evidence="5 8" id="KW-0812">Transmembrane</keyword>
<evidence type="ECO:0000256" key="6">
    <source>
        <dbReference type="ARBA" id="ARBA00022989"/>
    </source>
</evidence>
<comment type="cofactor">
    <cofactor evidence="1">
        <name>Mg(2+)</name>
        <dbReference type="ChEBI" id="CHEBI:18420"/>
    </cofactor>
</comment>
<evidence type="ECO:0000256" key="8">
    <source>
        <dbReference type="SAM" id="Phobius"/>
    </source>
</evidence>
<dbReference type="FunFam" id="1.20.120.1780:FF:000001">
    <property type="entry name" value="4-hydroxybenzoate octaprenyltransferase"/>
    <property type="match status" value="1"/>
</dbReference>
<reference evidence="9 10" key="1">
    <citation type="journal article" date="2020" name="ISME J.">
        <title>Uncovering the hidden diversity of litter-decomposition mechanisms in mushroom-forming fungi.</title>
        <authorList>
            <person name="Floudas D."/>
            <person name="Bentzer J."/>
            <person name="Ahren D."/>
            <person name="Johansson T."/>
            <person name="Persson P."/>
            <person name="Tunlid A."/>
        </authorList>
    </citation>
    <scope>NUCLEOTIDE SEQUENCE [LARGE SCALE GENOMIC DNA]</scope>
    <source>
        <strain evidence="9 10">CBS 661.87</strain>
    </source>
</reference>
<dbReference type="PANTHER" id="PTHR11048:SF28">
    <property type="entry name" value="4-HYDROXYBENZOATE POLYPRENYLTRANSFERASE, MITOCHONDRIAL"/>
    <property type="match status" value="1"/>
</dbReference>
<feature type="transmembrane region" description="Helical" evidence="8">
    <location>
        <begin position="341"/>
        <end position="358"/>
    </location>
</feature>
<feature type="transmembrane region" description="Helical" evidence="8">
    <location>
        <begin position="246"/>
        <end position="265"/>
    </location>
</feature>
<evidence type="ECO:0000313" key="9">
    <source>
        <dbReference type="EMBL" id="KAF5371001.1"/>
    </source>
</evidence>
<evidence type="ECO:0000256" key="2">
    <source>
        <dbReference type="ARBA" id="ARBA00004141"/>
    </source>
</evidence>
<dbReference type="InterPro" id="IPR000537">
    <property type="entry name" value="UbiA_prenyltransferase"/>
</dbReference>
<dbReference type="CDD" id="cd13959">
    <property type="entry name" value="PT_UbiA_COQ2"/>
    <property type="match status" value="1"/>
</dbReference>
<comment type="caution">
    <text evidence="9">The sequence shown here is derived from an EMBL/GenBank/DDBJ whole genome shotgun (WGS) entry which is preliminary data.</text>
</comment>
<keyword evidence="6 8" id="KW-1133">Transmembrane helix</keyword>
<dbReference type="GO" id="GO:0005886">
    <property type="term" value="C:plasma membrane"/>
    <property type="evidence" value="ECO:0007669"/>
    <property type="project" value="TreeGrafter"/>
</dbReference>
<dbReference type="InterPro" id="IPR044878">
    <property type="entry name" value="UbiA_sf"/>
</dbReference>
<keyword evidence="7 8" id="KW-0472">Membrane</keyword>
<evidence type="ECO:0000256" key="3">
    <source>
        <dbReference type="ARBA" id="ARBA00005985"/>
    </source>
</evidence>
<dbReference type="Pfam" id="PF01040">
    <property type="entry name" value="UbiA"/>
    <property type="match status" value="1"/>
</dbReference>
<gene>
    <name evidence="9" type="ORF">D9615_010026</name>
</gene>
<dbReference type="Gene3D" id="1.10.357.140">
    <property type="entry name" value="UbiA prenyltransferase"/>
    <property type="match status" value="1"/>
</dbReference>
<keyword evidence="4" id="KW-0808">Transferase</keyword>
<evidence type="ECO:0000256" key="1">
    <source>
        <dbReference type="ARBA" id="ARBA00001946"/>
    </source>
</evidence>
<evidence type="ECO:0000256" key="4">
    <source>
        <dbReference type="ARBA" id="ARBA00022679"/>
    </source>
</evidence>